<sequence>MAAKKTEIKCVLDEKALHTVMLDPDKCRGCVTCMKRCPTEAIRVRGGKASVAYERCIGCGECIRLCRYQAKKPSHDSWDTLNDFKYKIALVAPSFYGQFNNLESIDIVLNGLLAAGFDDVGEVGEAAEYVTDVTRMIMKEGSLPSPIISTACPAILELILMKYHDLSGHLLSTLAPVDVAAKLAHERAVAKGVPEEDIGVYFISPCPAKVFALKMGLGVERPYVDRVLSVSDAYMRVLPAMEKLTEVRTLSTMSSTGLHWGISRGEANSTKGIKTIAADGVEQCVKILEALEDGGLGDIEFIELNACVSGCVGGVMNVENAFVARSRLHYLTRKLKKERNTIESIGKSREWFMWEQNPTVKDVFRLDDNRLAALSKLMEKEEILKTLPMVDCGLCGAPSCTAFAEDLVGGVIPRDSVCVRMQTENVKKK</sequence>
<dbReference type="EMBL" id="DVMN01000117">
    <property type="protein sequence ID" value="HIU21864.1"/>
    <property type="molecule type" value="Genomic_DNA"/>
</dbReference>
<dbReference type="AlphaFoldDB" id="A0A9D1L1V6"/>
<name>A0A9D1L1V6_9FIRM</name>
<dbReference type="Gene3D" id="1.10.15.40">
    <property type="entry name" value="Electron transport complex subunit B, putative Fe-S cluster"/>
    <property type="match status" value="1"/>
</dbReference>
<dbReference type="PANTHER" id="PTHR43560:SF1">
    <property type="entry name" value="ION-TRANSLOCATING OXIDOREDUCTASE COMPLEX SUBUNIT B"/>
    <property type="match status" value="1"/>
</dbReference>
<keyword evidence="1" id="KW-0004">4Fe-4S</keyword>
<dbReference type="PROSITE" id="PS51656">
    <property type="entry name" value="4FE4S"/>
    <property type="match status" value="1"/>
</dbReference>
<feature type="domain" description="4Fe-4S ferredoxin-type" evidence="5">
    <location>
        <begin position="48"/>
        <end position="76"/>
    </location>
</feature>
<proteinExistence type="predicted"/>
<dbReference type="SUPFAM" id="SSF53920">
    <property type="entry name" value="Fe-only hydrogenase"/>
    <property type="match status" value="1"/>
</dbReference>
<dbReference type="InterPro" id="IPR007202">
    <property type="entry name" value="4Fe-4S_dom"/>
</dbReference>
<dbReference type="InterPro" id="IPR004108">
    <property type="entry name" value="Fe_hydrogenase_lsu_C"/>
</dbReference>
<dbReference type="InterPro" id="IPR017896">
    <property type="entry name" value="4Fe4S_Fe-S-bd"/>
</dbReference>
<dbReference type="InterPro" id="IPR017900">
    <property type="entry name" value="4Fe4S_Fe_S_CS"/>
</dbReference>
<keyword evidence="4" id="KW-0411">Iron-sulfur</keyword>
<gene>
    <name evidence="7" type="ORF">IAD51_06545</name>
</gene>
<dbReference type="InterPro" id="IPR009016">
    <property type="entry name" value="Fe_hydrogenase"/>
</dbReference>
<dbReference type="Pfam" id="PF04060">
    <property type="entry name" value="FeS"/>
    <property type="match status" value="1"/>
</dbReference>
<protein>
    <submittedName>
        <fullName evidence="7">4Fe-4S dicluster domain-containing protein</fullName>
    </submittedName>
</protein>
<evidence type="ECO:0000256" key="3">
    <source>
        <dbReference type="ARBA" id="ARBA00023004"/>
    </source>
</evidence>
<feature type="domain" description="4Fe-4S" evidence="6">
    <location>
        <begin position="373"/>
        <end position="429"/>
    </location>
</feature>
<dbReference type="PROSITE" id="PS00198">
    <property type="entry name" value="4FE4S_FER_1"/>
    <property type="match status" value="1"/>
</dbReference>
<dbReference type="PROSITE" id="PS51379">
    <property type="entry name" value="4FE4S_FER_2"/>
    <property type="match status" value="2"/>
</dbReference>
<accession>A0A9D1L1V6</accession>
<evidence type="ECO:0000259" key="6">
    <source>
        <dbReference type="PROSITE" id="PS51656"/>
    </source>
</evidence>
<dbReference type="Gene3D" id="3.40.950.10">
    <property type="entry name" value="Fe-only Hydrogenase (Larger Subunit), Chain L, domain 3"/>
    <property type="match status" value="1"/>
</dbReference>
<keyword evidence="3" id="KW-0408">Iron</keyword>
<evidence type="ECO:0000259" key="5">
    <source>
        <dbReference type="PROSITE" id="PS51379"/>
    </source>
</evidence>
<dbReference type="Gene3D" id="3.30.70.20">
    <property type="match status" value="1"/>
</dbReference>
<evidence type="ECO:0000256" key="4">
    <source>
        <dbReference type="ARBA" id="ARBA00023014"/>
    </source>
</evidence>
<keyword evidence="2" id="KW-0479">Metal-binding</keyword>
<comment type="caution">
    <text evidence="7">The sequence shown here is derived from an EMBL/GenBank/DDBJ whole genome shotgun (WGS) entry which is preliminary data.</text>
</comment>
<reference evidence="7" key="1">
    <citation type="submission" date="2020-10" db="EMBL/GenBank/DDBJ databases">
        <authorList>
            <person name="Gilroy R."/>
        </authorList>
    </citation>
    <scope>NUCLEOTIDE SEQUENCE</scope>
    <source>
        <strain evidence="7">1063</strain>
    </source>
</reference>
<dbReference type="PANTHER" id="PTHR43560">
    <property type="entry name" value="ION-TRANSLOCATING OXIDOREDUCTASE COMPLEX SUBUNIT B"/>
    <property type="match status" value="1"/>
</dbReference>
<reference evidence="7" key="2">
    <citation type="journal article" date="2021" name="PeerJ">
        <title>Extensive microbial diversity within the chicken gut microbiome revealed by metagenomics and culture.</title>
        <authorList>
            <person name="Gilroy R."/>
            <person name="Ravi A."/>
            <person name="Getino M."/>
            <person name="Pursley I."/>
            <person name="Horton D.L."/>
            <person name="Alikhan N.F."/>
            <person name="Baker D."/>
            <person name="Gharbi K."/>
            <person name="Hall N."/>
            <person name="Watson M."/>
            <person name="Adriaenssens E.M."/>
            <person name="Foster-Nyarko E."/>
            <person name="Jarju S."/>
            <person name="Secka A."/>
            <person name="Antonio M."/>
            <person name="Oren A."/>
            <person name="Chaudhuri R.R."/>
            <person name="La Ragione R."/>
            <person name="Hildebrand F."/>
            <person name="Pallen M.J."/>
        </authorList>
    </citation>
    <scope>NUCLEOTIDE SEQUENCE</scope>
    <source>
        <strain evidence="7">1063</strain>
    </source>
</reference>
<organism evidence="7 8">
    <name type="scientific">Candidatus Limadaptatus stercorigallinarum</name>
    <dbReference type="NCBI Taxonomy" id="2840845"/>
    <lineage>
        <taxon>Bacteria</taxon>
        <taxon>Bacillati</taxon>
        <taxon>Bacillota</taxon>
        <taxon>Clostridia</taxon>
        <taxon>Eubacteriales</taxon>
        <taxon>Candidatus Limadaptatus</taxon>
    </lineage>
</organism>
<dbReference type="Pfam" id="PF13237">
    <property type="entry name" value="Fer4_10"/>
    <property type="match status" value="1"/>
</dbReference>
<dbReference type="GO" id="GO:0046872">
    <property type="term" value="F:metal ion binding"/>
    <property type="evidence" value="ECO:0007669"/>
    <property type="project" value="UniProtKB-KW"/>
</dbReference>
<dbReference type="Pfam" id="PF02906">
    <property type="entry name" value="Fe_hyd_lg_C"/>
    <property type="match status" value="2"/>
</dbReference>
<feature type="domain" description="4Fe-4S ferredoxin-type" evidence="5">
    <location>
        <begin position="18"/>
        <end position="47"/>
    </location>
</feature>
<dbReference type="SUPFAM" id="SSF54862">
    <property type="entry name" value="4Fe-4S ferredoxins"/>
    <property type="match status" value="1"/>
</dbReference>
<dbReference type="Proteomes" id="UP000824088">
    <property type="component" value="Unassembled WGS sequence"/>
</dbReference>
<evidence type="ECO:0000313" key="8">
    <source>
        <dbReference type="Proteomes" id="UP000824088"/>
    </source>
</evidence>
<dbReference type="InterPro" id="IPR050395">
    <property type="entry name" value="4Fe4S_Ferredoxin_RnfB"/>
</dbReference>
<evidence type="ECO:0000256" key="2">
    <source>
        <dbReference type="ARBA" id="ARBA00022723"/>
    </source>
</evidence>
<evidence type="ECO:0000313" key="7">
    <source>
        <dbReference type="EMBL" id="HIU21864.1"/>
    </source>
</evidence>
<dbReference type="GO" id="GO:0051539">
    <property type="term" value="F:4 iron, 4 sulfur cluster binding"/>
    <property type="evidence" value="ECO:0007669"/>
    <property type="project" value="UniProtKB-KW"/>
</dbReference>
<evidence type="ECO:0000256" key="1">
    <source>
        <dbReference type="ARBA" id="ARBA00022485"/>
    </source>
</evidence>